<reference evidence="1" key="1">
    <citation type="submission" date="2022-10" db="EMBL/GenBank/DDBJ databases">
        <authorList>
            <person name="Chen Y."/>
            <person name="Dougan E. K."/>
            <person name="Chan C."/>
            <person name="Rhodes N."/>
            <person name="Thang M."/>
        </authorList>
    </citation>
    <scope>NUCLEOTIDE SEQUENCE</scope>
</reference>
<evidence type="ECO:0000313" key="3">
    <source>
        <dbReference type="Proteomes" id="UP001152797"/>
    </source>
</evidence>
<proteinExistence type="predicted"/>
<sequence>MARPQSRKVLAKRPRRTASVVVEEMRMLSFMTRDKIHEPFISARLFPAEEIYPVHIAAYFADVDFLIASGADPMQQTSMRRSPLEIAKEFNTRGSHDRFIAMLNQMQSTRTQQEEILMQEGL</sequence>
<accession>A0A9P1BX20</accession>
<dbReference type="AlphaFoldDB" id="A0A9P1BX20"/>
<dbReference type="EMBL" id="CAMXCT030000594">
    <property type="protein sequence ID" value="CAL4768205.1"/>
    <property type="molecule type" value="Genomic_DNA"/>
</dbReference>
<dbReference type="EMBL" id="CAMXCT020000594">
    <property type="protein sequence ID" value="CAL1134268.1"/>
    <property type="molecule type" value="Genomic_DNA"/>
</dbReference>
<dbReference type="OrthoDB" id="5822523at2759"/>
<evidence type="ECO:0000313" key="1">
    <source>
        <dbReference type="EMBL" id="CAI3980893.1"/>
    </source>
</evidence>
<keyword evidence="3" id="KW-1185">Reference proteome</keyword>
<dbReference type="Proteomes" id="UP001152797">
    <property type="component" value="Unassembled WGS sequence"/>
</dbReference>
<reference evidence="2" key="2">
    <citation type="submission" date="2024-04" db="EMBL/GenBank/DDBJ databases">
        <authorList>
            <person name="Chen Y."/>
            <person name="Shah S."/>
            <person name="Dougan E. K."/>
            <person name="Thang M."/>
            <person name="Chan C."/>
        </authorList>
    </citation>
    <scope>NUCLEOTIDE SEQUENCE [LARGE SCALE GENOMIC DNA]</scope>
</reference>
<protein>
    <submittedName>
        <fullName evidence="1">Uncharacterized protein</fullName>
    </submittedName>
</protein>
<organism evidence="1">
    <name type="scientific">Cladocopium goreaui</name>
    <dbReference type="NCBI Taxonomy" id="2562237"/>
    <lineage>
        <taxon>Eukaryota</taxon>
        <taxon>Sar</taxon>
        <taxon>Alveolata</taxon>
        <taxon>Dinophyceae</taxon>
        <taxon>Suessiales</taxon>
        <taxon>Symbiodiniaceae</taxon>
        <taxon>Cladocopium</taxon>
    </lineage>
</organism>
<evidence type="ECO:0000313" key="2">
    <source>
        <dbReference type="EMBL" id="CAL1134268.1"/>
    </source>
</evidence>
<comment type="caution">
    <text evidence="1">The sequence shown here is derived from an EMBL/GenBank/DDBJ whole genome shotgun (WGS) entry which is preliminary data.</text>
</comment>
<gene>
    <name evidence="1" type="ORF">C1SCF055_LOCUS8741</name>
</gene>
<dbReference type="EMBL" id="CAMXCT010000594">
    <property type="protein sequence ID" value="CAI3980893.1"/>
    <property type="molecule type" value="Genomic_DNA"/>
</dbReference>
<name>A0A9P1BX20_9DINO</name>